<name>A0A975H3H4_9BURK</name>
<reference evidence="2" key="1">
    <citation type="submission" date="2021-03" db="EMBL/GenBank/DDBJ databases">
        <title>Ottowia sp. 27C isolated from the cloaca of a Giant Asian pond turtle (Heosemys grandis).</title>
        <authorList>
            <person name="Spergser J."/>
            <person name="Busse H.-J."/>
        </authorList>
    </citation>
    <scope>NUCLEOTIDE SEQUENCE</scope>
    <source>
        <strain evidence="2">27C</strain>
    </source>
</reference>
<feature type="domain" description="DUF4435" evidence="1">
    <location>
        <begin position="61"/>
        <end position="139"/>
    </location>
</feature>
<keyword evidence="3" id="KW-1185">Reference proteome</keyword>
<dbReference type="Pfam" id="PF14491">
    <property type="entry name" value="DUF4435"/>
    <property type="match status" value="1"/>
</dbReference>
<accession>A0A975H3H4</accession>
<gene>
    <name evidence="2" type="ORF">J1M35_02595</name>
</gene>
<protein>
    <submittedName>
        <fullName evidence="2">DUF4435 domain-containing protein</fullName>
    </submittedName>
</protein>
<proteinExistence type="predicted"/>
<dbReference type="AlphaFoldDB" id="A0A975H3H4"/>
<dbReference type="KEGG" id="otd:J1M35_02595"/>
<organism evidence="2 3">
    <name type="scientific">Ottowia testudinis</name>
    <dbReference type="NCBI Taxonomy" id="2816950"/>
    <lineage>
        <taxon>Bacteria</taxon>
        <taxon>Pseudomonadati</taxon>
        <taxon>Pseudomonadota</taxon>
        <taxon>Betaproteobacteria</taxon>
        <taxon>Burkholderiales</taxon>
        <taxon>Comamonadaceae</taxon>
        <taxon>Ottowia</taxon>
    </lineage>
</organism>
<evidence type="ECO:0000313" key="2">
    <source>
        <dbReference type="EMBL" id="QTD45829.1"/>
    </source>
</evidence>
<evidence type="ECO:0000259" key="1">
    <source>
        <dbReference type="Pfam" id="PF14491"/>
    </source>
</evidence>
<dbReference type="Proteomes" id="UP000663903">
    <property type="component" value="Chromosome"/>
</dbReference>
<evidence type="ECO:0000313" key="3">
    <source>
        <dbReference type="Proteomes" id="UP000663903"/>
    </source>
</evidence>
<dbReference type="InterPro" id="IPR029492">
    <property type="entry name" value="DUF4435"/>
</dbReference>
<sequence>MTRVEKLRAARGGAHVAFAEYLKVRSTGLPVLVFEGKLCPAFYINKIVLVLGTLDHRQVIARGKRNVLELRDLIRRNLATAKDVVLFFVDKDYDREPTSGEFDDVYVTPGYSIENECVRWSVVEAYIRANFDVADADDEAAIASIRTMYESGWNTYVRESKDLHKAVFICRYASTRCLPGDDLGAYFRVNWEEGTVSATFGTQNELLERLQIGETDRSTVIAQLANALAFDSLDALREWRGKFHLSFVRSLLSHVAQRRIGGLAPFKRAARIGVDPKHPSLLAMMSAYVQVPECLERFIRAGFAHRSAAP</sequence>
<dbReference type="EMBL" id="CP071796">
    <property type="protein sequence ID" value="QTD45829.1"/>
    <property type="molecule type" value="Genomic_DNA"/>
</dbReference>
<dbReference type="RefSeq" id="WP_208009602.1">
    <property type="nucleotide sequence ID" value="NZ_CP071796.1"/>
</dbReference>